<dbReference type="Proteomes" id="UP000593573">
    <property type="component" value="Unassembled WGS sequence"/>
</dbReference>
<gene>
    <name evidence="1" type="ORF">Goklo_025022</name>
</gene>
<protein>
    <submittedName>
        <fullName evidence="1">Uncharacterized protein</fullName>
    </submittedName>
</protein>
<accession>A0A7J8W7P1</accession>
<comment type="caution">
    <text evidence="1">The sequence shown here is derived from an EMBL/GenBank/DDBJ whole genome shotgun (WGS) entry which is preliminary data.</text>
</comment>
<organism evidence="1 2">
    <name type="scientific">Gossypium klotzschianum</name>
    <dbReference type="NCBI Taxonomy" id="34286"/>
    <lineage>
        <taxon>Eukaryota</taxon>
        <taxon>Viridiplantae</taxon>
        <taxon>Streptophyta</taxon>
        <taxon>Embryophyta</taxon>
        <taxon>Tracheophyta</taxon>
        <taxon>Spermatophyta</taxon>
        <taxon>Magnoliopsida</taxon>
        <taxon>eudicotyledons</taxon>
        <taxon>Gunneridae</taxon>
        <taxon>Pentapetalae</taxon>
        <taxon>rosids</taxon>
        <taxon>malvids</taxon>
        <taxon>Malvales</taxon>
        <taxon>Malvaceae</taxon>
        <taxon>Malvoideae</taxon>
        <taxon>Gossypium</taxon>
    </lineage>
</organism>
<keyword evidence="2" id="KW-1185">Reference proteome</keyword>
<sequence>MVLGFEKKVEMLKDGRDRMLLDVDAAQKNGETIYPDVNNWLMKVDDMIILELNKVKGLEDEAKNKCLSACVLISRLAISLARKQEKLLVPLMNSS</sequence>
<dbReference type="AlphaFoldDB" id="A0A7J8W7P1"/>
<reference evidence="1 2" key="1">
    <citation type="journal article" date="2019" name="Genome Biol. Evol.">
        <title>Insights into the evolution of the New World diploid cottons (Gossypium, subgenus Houzingenia) based on genome sequencing.</title>
        <authorList>
            <person name="Grover C.E."/>
            <person name="Arick M.A. 2nd"/>
            <person name="Thrash A."/>
            <person name="Conover J.L."/>
            <person name="Sanders W.S."/>
            <person name="Peterson D.G."/>
            <person name="Frelichowski J.E."/>
            <person name="Scheffler J.A."/>
            <person name="Scheffler B.E."/>
            <person name="Wendel J.F."/>
        </authorList>
    </citation>
    <scope>NUCLEOTIDE SEQUENCE [LARGE SCALE GENOMIC DNA]</scope>
    <source>
        <strain evidence="1">57</strain>
        <tissue evidence="1">Leaf</tissue>
    </source>
</reference>
<name>A0A7J8W7P1_9ROSI</name>
<proteinExistence type="predicted"/>
<feature type="non-terminal residue" evidence="1">
    <location>
        <position position="95"/>
    </location>
</feature>
<dbReference type="EMBL" id="JABFAB010237599">
    <property type="protein sequence ID" value="MBA0670694.1"/>
    <property type="molecule type" value="Genomic_DNA"/>
</dbReference>
<dbReference type="OrthoDB" id="10460221at2759"/>
<evidence type="ECO:0000313" key="2">
    <source>
        <dbReference type="Proteomes" id="UP000593573"/>
    </source>
</evidence>
<evidence type="ECO:0000313" key="1">
    <source>
        <dbReference type="EMBL" id="MBA0670694.1"/>
    </source>
</evidence>